<dbReference type="EMBL" id="NCKW01002637">
    <property type="protein sequence ID" value="POM77411.1"/>
    <property type="molecule type" value="Genomic_DNA"/>
</dbReference>
<dbReference type="AlphaFoldDB" id="A0A2P4YHW9"/>
<evidence type="ECO:0000313" key="1">
    <source>
        <dbReference type="EMBL" id="POM77411.1"/>
    </source>
</evidence>
<protein>
    <submittedName>
        <fullName evidence="1">Splicing factor 3 subunit</fullName>
    </submittedName>
</protein>
<proteinExistence type="predicted"/>
<dbReference type="Proteomes" id="UP000237271">
    <property type="component" value="Unassembled WGS sequence"/>
</dbReference>
<organism evidence="1 2">
    <name type="scientific">Phytophthora palmivora</name>
    <dbReference type="NCBI Taxonomy" id="4796"/>
    <lineage>
        <taxon>Eukaryota</taxon>
        <taxon>Sar</taxon>
        <taxon>Stramenopiles</taxon>
        <taxon>Oomycota</taxon>
        <taxon>Peronosporomycetes</taxon>
        <taxon>Peronosporales</taxon>
        <taxon>Peronosporaceae</taxon>
        <taxon>Phytophthora</taxon>
    </lineage>
</organism>
<comment type="caution">
    <text evidence="1">The sequence shown here is derived from an EMBL/GenBank/DDBJ whole genome shotgun (WGS) entry which is preliminary data.</text>
</comment>
<keyword evidence="2" id="KW-1185">Reference proteome</keyword>
<evidence type="ECO:0000313" key="2">
    <source>
        <dbReference type="Proteomes" id="UP000237271"/>
    </source>
</evidence>
<gene>
    <name evidence="1" type="ORF">PHPALM_5208</name>
</gene>
<reference evidence="1 2" key="1">
    <citation type="journal article" date="2017" name="Genome Biol. Evol.">
        <title>Phytophthora megakarya and P. palmivora, closely related causal agents of cacao black pod rot, underwent increases in genome sizes and gene numbers by different mechanisms.</title>
        <authorList>
            <person name="Ali S.S."/>
            <person name="Shao J."/>
            <person name="Lary D.J."/>
            <person name="Kronmiller B."/>
            <person name="Shen D."/>
            <person name="Strem M.D."/>
            <person name="Amoako-Attah I."/>
            <person name="Akrofi A.Y."/>
            <person name="Begoude B.A."/>
            <person name="Ten Hoopen G.M."/>
            <person name="Coulibaly K."/>
            <person name="Kebe B.I."/>
            <person name="Melnick R.L."/>
            <person name="Guiltinan M.J."/>
            <person name="Tyler B.M."/>
            <person name="Meinhardt L.W."/>
            <person name="Bailey B.A."/>
        </authorList>
    </citation>
    <scope>NUCLEOTIDE SEQUENCE [LARGE SCALE GENOMIC DNA]</scope>
    <source>
        <strain evidence="2">sbr112.9</strain>
    </source>
</reference>
<dbReference type="Gene3D" id="3.10.20.90">
    <property type="entry name" value="Phosphatidylinositol 3-kinase Catalytic Subunit, Chain A, domain 1"/>
    <property type="match status" value="1"/>
</dbReference>
<dbReference type="OrthoDB" id="447637at2759"/>
<name>A0A2P4YHW9_9STRA</name>
<accession>A0A2P4YHW9</accession>
<sequence length="139" mass="15119">MVPRMGADDIGVPGIGAHGIDAPGMGAPGNRCPGMALLEPRPVLKQHPTQAACVASDYAVERLRHERLPPPNKRWGFSGNGDSVDREIASRHPGMVRLVVKVPNDPDNAQWKLEGQTLTVELDVKDNMRTLKQKLMVSL</sequence>